<dbReference type="EMBL" id="JAMDMJ010000033">
    <property type="protein sequence ID" value="MCY9598673.1"/>
    <property type="molecule type" value="Genomic_DNA"/>
</dbReference>
<proteinExistence type="predicted"/>
<evidence type="ECO:0000313" key="1">
    <source>
        <dbReference type="EMBL" id="MCY9598673.1"/>
    </source>
</evidence>
<name>A0ABT4FJK2_9BACL</name>
<organism evidence="1 2">
    <name type="scientific">Paenibacillus chitinolyticus</name>
    <dbReference type="NCBI Taxonomy" id="79263"/>
    <lineage>
        <taxon>Bacteria</taxon>
        <taxon>Bacillati</taxon>
        <taxon>Bacillota</taxon>
        <taxon>Bacilli</taxon>
        <taxon>Bacillales</taxon>
        <taxon>Paenibacillaceae</taxon>
        <taxon>Paenibacillus</taxon>
    </lineage>
</organism>
<keyword evidence="2" id="KW-1185">Reference proteome</keyword>
<evidence type="ECO:0000313" key="2">
    <source>
        <dbReference type="Proteomes" id="UP001527202"/>
    </source>
</evidence>
<gene>
    <name evidence="1" type="ORF">M5X16_23240</name>
</gene>
<accession>A0ABT4FJK2</accession>
<dbReference type="RefSeq" id="WP_129112479.1">
    <property type="nucleotide sequence ID" value="NZ_CP026520.1"/>
</dbReference>
<evidence type="ECO:0008006" key="3">
    <source>
        <dbReference type="Google" id="ProtNLM"/>
    </source>
</evidence>
<reference evidence="1 2" key="1">
    <citation type="submission" date="2022-05" db="EMBL/GenBank/DDBJ databases">
        <title>Genome Sequencing of Bee-Associated Microbes.</title>
        <authorList>
            <person name="Dunlap C."/>
        </authorList>
    </citation>
    <scope>NUCLEOTIDE SEQUENCE [LARGE SCALE GENOMIC DNA]</scope>
    <source>
        <strain evidence="1 2">NRRL B-23120</strain>
    </source>
</reference>
<dbReference type="Proteomes" id="UP001527202">
    <property type="component" value="Unassembled WGS sequence"/>
</dbReference>
<dbReference type="GeneID" id="95375899"/>
<comment type="caution">
    <text evidence="1">The sequence shown here is derived from an EMBL/GenBank/DDBJ whole genome shotgun (WGS) entry which is preliminary data.</text>
</comment>
<sequence>MLTALNARFRDIFTALEIKTMGEMSYVHINKYLDGEVHHDHSSQQRQTFVTYYRSFVFNVTKWIKSKLSIEEQSYFSKYTLPDFPFDNRDYDARKNAIESAQKTRKDETSAVAPLLPRIRAQVHFRYNPNKTSTRDYKQTNNRCEKQL</sequence>
<protein>
    <recommendedName>
        <fullName evidence="3">Integrase SAM-like N-terminal domain-containing protein</fullName>
    </recommendedName>
</protein>